<dbReference type="SMART" id="SM00513">
    <property type="entry name" value="SAP"/>
    <property type="match status" value="1"/>
</dbReference>
<evidence type="ECO:0000256" key="3">
    <source>
        <dbReference type="ARBA" id="ARBA00022763"/>
    </source>
</evidence>
<keyword evidence="9" id="KW-0234">DNA repair</keyword>
<dbReference type="GO" id="GO:0003690">
    <property type="term" value="F:double-stranded DNA binding"/>
    <property type="evidence" value="ECO:0007669"/>
    <property type="project" value="TreeGrafter"/>
</dbReference>
<dbReference type="OrthoDB" id="3249161at2759"/>
<dbReference type="Pfam" id="PF02037">
    <property type="entry name" value="SAP"/>
    <property type="match status" value="1"/>
</dbReference>
<evidence type="ECO:0000256" key="8">
    <source>
        <dbReference type="ARBA" id="ARBA00023172"/>
    </source>
</evidence>
<keyword evidence="10" id="KW-0539">Nucleus</keyword>
<dbReference type="SUPFAM" id="SSF53300">
    <property type="entry name" value="vWA-like"/>
    <property type="match status" value="1"/>
</dbReference>
<dbReference type="PANTHER" id="PTHR12604:SF2">
    <property type="entry name" value="X-RAY REPAIR CROSS-COMPLEMENTING PROTEIN 6"/>
    <property type="match status" value="1"/>
</dbReference>
<dbReference type="Gene3D" id="3.40.50.410">
    <property type="entry name" value="von Willebrand factor, type A domain"/>
    <property type="match status" value="1"/>
</dbReference>
<dbReference type="PROSITE" id="PS50800">
    <property type="entry name" value="SAP"/>
    <property type="match status" value="1"/>
</dbReference>
<dbReference type="InterPro" id="IPR016194">
    <property type="entry name" value="SPOC-like_C_dom_sf"/>
</dbReference>
<dbReference type="Gene3D" id="2.40.290.10">
    <property type="match status" value="1"/>
</dbReference>
<keyword evidence="14" id="KW-1185">Reference proteome</keyword>
<name>K0R4N3_THAOC</name>
<dbReference type="SMART" id="SM00559">
    <property type="entry name" value="Ku78"/>
    <property type="match status" value="1"/>
</dbReference>
<keyword evidence="7" id="KW-0238">DNA-binding</keyword>
<reference evidence="13 14" key="1">
    <citation type="journal article" date="2012" name="Genome Biol.">
        <title>Genome and low-iron response of an oceanic diatom adapted to chronic iron limitation.</title>
        <authorList>
            <person name="Lommer M."/>
            <person name="Specht M."/>
            <person name="Roy A.S."/>
            <person name="Kraemer L."/>
            <person name="Andreson R."/>
            <person name="Gutowska M.A."/>
            <person name="Wolf J."/>
            <person name="Bergner S.V."/>
            <person name="Schilhabel M.B."/>
            <person name="Klostermeier U.C."/>
            <person name="Beiko R.G."/>
            <person name="Rosenstiel P."/>
            <person name="Hippler M."/>
            <person name="Laroche J."/>
        </authorList>
    </citation>
    <scope>NUCLEOTIDE SEQUENCE [LARGE SCALE GENOMIC DNA]</scope>
    <source>
        <strain evidence="13 14">CCMP1005</strain>
    </source>
</reference>
<dbReference type="InterPro" id="IPR005161">
    <property type="entry name" value="Ku_N"/>
</dbReference>
<evidence type="ECO:0000256" key="5">
    <source>
        <dbReference type="ARBA" id="ARBA00022806"/>
    </source>
</evidence>
<dbReference type="Proteomes" id="UP000266841">
    <property type="component" value="Unassembled WGS sequence"/>
</dbReference>
<keyword evidence="8" id="KW-0233">DNA recombination</keyword>
<protein>
    <recommendedName>
        <fullName evidence="12">SAP domain-containing protein</fullName>
    </recommendedName>
</protein>
<accession>K0R4N3</accession>
<keyword evidence="3" id="KW-0227">DNA damage</keyword>
<dbReference type="AlphaFoldDB" id="K0R4N3"/>
<dbReference type="eggNOG" id="KOG2327">
    <property type="taxonomic scope" value="Eukaryota"/>
</dbReference>
<evidence type="ECO:0000313" key="13">
    <source>
        <dbReference type="EMBL" id="EJK48103.1"/>
    </source>
</evidence>
<feature type="domain" description="SAP" evidence="12">
    <location>
        <begin position="690"/>
        <end position="724"/>
    </location>
</feature>
<dbReference type="InterPro" id="IPR006164">
    <property type="entry name" value="DNA_bd_Ku70/Ku80"/>
</dbReference>
<dbReference type="GO" id="GO:0000723">
    <property type="term" value="P:telomere maintenance"/>
    <property type="evidence" value="ECO:0007669"/>
    <property type="project" value="InterPro"/>
</dbReference>
<dbReference type="InterPro" id="IPR006165">
    <property type="entry name" value="Ku70"/>
</dbReference>
<evidence type="ECO:0000259" key="12">
    <source>
        <dbReference type="PROSITE" id="PS50800"/>
    </source>
</evidence>
<dbReference type="Pfam" id="PF02735">
    <property type="entry name" value="Ku"/>
    <property type="match status" value="1"/>
</dbReference>
<dbReference type="Pfam" id="PF03731">
    <property type="entry name" value="Ku_N"/>
    <property type="match status" value="1"/>
</dbReference>
<keyword evidence="4" id="KW-0378">Hydrolase</keyword>
<evidence type="ECO:0000256" key="7">
    <source>
        <dbReference type="ARBA" id="ARBA00023125"/>
    </source>
</evidence>
<comment type="subcellular location">
    <subcellularLocation>
        <location evidence="1">Nucleus</location>
    </subcellularLocation>
</comment>
<evidence type="ECO:0000256" key="1">
    <source>
        <dbReference type="ARBA" id="ARBA00004123"/>
    </source>
</evidence>
<dbReference type="GO" id="GO:0042162">
    <property type="term" value="F:telomeric DNA binding"/>
    <property type="evidence" value="ECO:0007669"/>
    <property type="project" value="InterPro"/>
</dbReference>
<dbReference type="PIRSF" id="PIRSF003033">
    <property type="entry name" value="Ku70"/>
    <property type="match status" value="1"/>
</dbReference>
<evidence type="ECO:0000256" key="6">
    <source>
        <dbReference type="ARBA" id="ARBA00022840"/>
    </source>
</evidence>
<gene>
    <name evidence="13" type="ORF">THAOC_33128</name>
</gene>
<dbReference type="EMBL" id="AGNL01046267">
    <property type="protein sequence ID" value="EJK48103.1"/>
    <property type="molecule type" value="Genomic_DNA"/>
</dbReference>
<dbReference type="GO" id="GO:0004386">
    <property type="term" value="F:helicase activity"/>
    <property type="evidence" value="ECO:0007669"/>
    <property type="project" value="UniProtKB-KW"/>
</dbReference>
<proteinExistence type="predicted"/>
<evidence type="ECO:0000256" key="10">
    <source>
        <dbReference type="ARBA" id="ARBA00023242"/>
    </source>
</evidence>
<dbReference type="OMA" id="MFERYIP"/>
<organism evidence="13 14">
    <name type="scientific">Thalassiosira oceanica</name>
    <name type="common">Marine diatom</name>
    <dbReference type="NCBI Taxonomy" id="159749"/>
    <lineage>
        <taxon>Eukaryota</taxon>
        <taxon>Sar</taxon>
        <taxon>Stramenopiles</taxon>
        <taxon>Ochrophyta</taxon>
        <taxon>Bacillariophyta</taxon>
        <taxon>Coscinodiscophyceae</taxon>
        <taxon>Thalassiosirophycidae</taxon>
        <taxon>Thalassiosirales</taxon>
        <taxon>Thalassiosiraceae</taxon>
        <taxon>Thalassiosira</taxon>
    </lineage>
</organism>
<dbReference type="InterPro" id="IPR003034">
    <property type="entry name" value="SAP_dom"/>
</dbReference>
<dbReference type="PANTHER" id="PTHR12604">
    <property type="entry name" value="KU AUTOANTIGEN DNA HELICASE"/>
    <property type="match status" value="1"/>
</dbReference>
<dbReference type="GO" id="GO:0003684">
    <property type="term" value="F:damaged DNA binding"/>
    <property type="evidence" value="ECO:0007669"/>
    <property type="project" value="InterPro"/>
</dbReference>
<keyword evidence="6" id="KW-0067">ATP-binding</keyword>
<dbReference type="GO" id="GO:0006303">
    <property type="term" value="P:double-strand break repair via nonhomologous end joining"/>
    <property type="evidence" value="ECO:0007669"/>
    <property type="project" value="InterPro"/>
</dbReference>
<sequence>MDADEAFGDERTRGPTATVFVIYFLSPLSPRVQPEWALEDGDDDYGEETMEDVDKEDSTYYAAEHVLLMIDCHPSMFERYIPLLDEETGDGQEIEGEQISLRSPMEVALEVAKSLFRVKIKDVAETKRGLRDALGVMLYNCNPYRGCMEVDNDGESDCELDKLDPAHIYIDLKPPGTEQALKFQNTDGLWLKIKREFAAEKGSKGDEKDDELQSRLQKALVEAAKIFEKKTNKDDPDDLNTIWIITNNDDPHTGDEDRKSRLIDCVMKEDLYDRKIYVHVMPLPKKAKDETRCDKFDKEVVYNSLVTAKNQVEDAELFEDTDGTRPIDMEVMTERLGNISRKQRKFVSAPLLLPGWKENGCPGIMLDLYACTQSKKSPGRVAVHQETNKQIYTKSIRVVEGDVKDSIPVEELHTYAQFGRPVSIHQDDVDTLKRLCTSTNDEKGLVLFGFKRMRTLDQIDHSHLMGRHYVARANPYRVEGSGKALYNLVESMKRKNVYGIGELVSRKKSISRMVAIKPGRNEGELLIMLLPFKEEIRTIYDQDIGFADRESVDAAKEMITKLTWKFDGGSFEECLPENPYLQSVSGTNRTNRNTLHGTTALTATNQVSLGTEMSPVNFEGTQMDVEGMNAKAKAEIEKFISTLPIDVVKSKQAGKKRKADAAAKSPAGGDRFAKEPIGEEWKDRLYSSTIGALKNDELKAFLKGQRSSTNGSKADLVRRIEDLLFKHYRV</sequence>
<keyword evidence="5" id="KW-0347">Helicase</keyword>
<comment type="caution">
    <text evidence="13">The sequence shown here is derived from an EMBL/GenBank/DDBJ whole genome shotgun (WGS) entry which is preliminary data.</text>
</comment>
<dbReference type="InterPro" id="IPR036465">
    <property type="entry name" value="vWFA_dom_sf"/>
</dbReference>
<dbReference type="GO" id="GO:0005524">
    <property type="term" value="F:ATP binding"/>
    <property type="evidence" value="ECO:0007669"/>
    <property type="project" value="UniProtKB-KW"/>
</dbReference>
<evidence type="ECO:0000256" key="2">
    <source>
        <dbReference type="ARBA" id="ARBA00022741"/>
    </source>
</evidence>
<dbReference type="SUPFAM" id="SSF100939">
    <property type="entry name" value="SPOC domain-like"/>
    <property type="match status" value="1"/>
</dbReference>
<dbReference type="GO" id="GO:0006310">
    <property type="term" value="P:DNA recombination"/>
    <property type="evidence" value="ECO:0007669"/>
    <property type="project" value="UniProtKB-KW"/>
</dbReference>
<evidence type="ECO:0000313" key="14">
    <source>
        <dbReference type="Proteomes" id="UP000266841"/>
    </source>
</evidence>
<feature type="region of interest" description="Disordered" evidence="11">
    <location>
        <begin position="654"/>
        <end position="673"/>
    </location>
</feature>
<evidence type="ECO:0000256" key="11">
    <source>
        <dbReference type="SAM" id="MobiDB-lite"/>
    </source>
</evidence>
<evidence type="ECO:0000256" key="4">
    <source>
        <dbReference type="ARBA" id="ARBA00022801"/>
    </source>
</evidence>
<keyword evidence="2" id="KW-0547">Nucleotide-binding</keyword>
<dbReference type="GO" id="GO:0043564">
    <property type="term" value="C:Ku70:Ku80 complex"/>
    <property type="evidence" value="ECO:0007669"/>
    <property type="project" value="InterPro"/>
</dbReference>
<evidence type="ECO:0000256" key="9">
    <source>
        <dbReference type="ARBA" id="ARBA00023204"/>
    </source>
</evidence>
<dbReference type="GO" id="GO:0016787">
    <property type="term" value="F:hydrolase activity"/>
    <property type="evidence" value="ECO:0007669"/>
    <property type="project" value="UniProtKB-KW"/>
</dbReference>